<comment type="caution">
    <text evidence="2">The sequence shown here is derived from an EMBL/GenBank/DDBJ whole genome shotgun (WGS) entry which is preliminary data.</text>
</comment>
<evidence type="ECO:0000256" key="1">
    <source>
        <dbReference type="SAM" id="MobiDB-lite"/>
    </source>
</evidence>
<name>A0ABN8Q1J8_9CNID</name>
<evidence type="ECO:0000313" key="3">
    <source>
        <dbReference type="Proteomes" id="UP001159405"/>
    </source>
</evidence>
<gene>
    <name evidence="2" type="ORF">PLOB_00001445</name>
</gene>
<dbReference type="Proteomes" id="UP001159405">
    <property type="component" value="Unassembled WGS sequence"/>
</dbReference>
<dbReference type="EMBL" id="CALNXK010000101">
    <property type="protein sequence ID" value="CAH3155283.1"/>
    <property type="molecule type" value="Genomic_DNA"/>
</dbReference>
<feature type="region of interest" description="Disordered" evidence="1">
    <location>
        <begin position="33"/>
        <end position="94"/>
    </location>
</feature>
<sequence>MDEQDFKEVNGSVSDPISTGMIKASVVDASKQSASQSDCFSDDESEVSVQSTLTLSSSSGGCMSDDSLSSRKERTSTPIPKKVSNRPVSVLSKPKDRLPSGFVIPSKFGKVTDGNLKSGNITDVDRAKVIKTVATCVWVYTDTPSPACCEWLAKQLISKYPILADADPRKMVNREQTVPAPKEDFKYWVRYLISCKLTNWIHIN</sequence>
<proteinExistence type="predicted"/>
<keyword evidence="3" id="KW-1185">Reference proteome</keyword>
<organism evidence="2 3">
    <name type="scientific">Porites lobata</name>
    <dbReference type="NCBI Taxonomy" id="104759"/>
    <lineage>
        <taxon>Eukaryota</taxon>
        <taxon>Metazoa</taxon>
        <taxon>Cnidaria</taxon>
        <taxon>Anthozoa</taxon>
        <taxon>Hexacorallia</taxon>
        <taxon>Scleractinia</taxon>
        <taxon>Fungiina</taxon>
        <taxon>Poritidae</taxon>
        <taxon>Porites</taxon>
    </lineage>
</organism>
<reference evidence="2 3" key="1">
    <citation type="submission" date="2022-05" db="EMBL/GenBank/DDBJ databases">
        <authorList>
            <consortium name="Genoscope - CEA"/>
            <person name="William W."/>
        </authorList>
    </citation>
    <scope>NUCLEOTIDE SEQUENCE [LARGE SCALE GENOMIC DNA]</scope>
</reference>
<protein>
    <submittedName>
        <fullName evidence="2">Uncharacterized protein</fullName>
    </submittedName>
</protein>
<feature type="compositionally biased region" description="Low complexity" evidence="1">
    <location>
        <begin position="47"/>
        <end position="67"/>
    </location>
</feature>
<accession>A0ABN8Q1J8</accession>
<evidence type="ECO:0000313" key="2">
    <source>
        <dbReference type="EMBL" id="CAH3155283.1"/>
    </source>
</evidence>